<gene>
    <name evidence="2" type="ORF">SAMN05444486_1076</name>
</gene>
<evidence type="ECO:0000313" key="2">
    <source>
        <dbReference type="EMBL" id="SDY86492.1"/>
    </source>
</evidence>
<dbReference type="InterPro" id="IPR023614">
    <property type="entry name" value="Porin_dom_sf"/>
</dbReference>
<dbReference type="Gene3D" id="2.40.160.10">
    <property type="entry name" value="Porin"/>
    <property type="match status" value="1"/>
</dbReference>
<name>A0A1H3NC97_9RHOB</name>
<protein>
    <submittedName>
        <fullName evidence="2">Porin</fullName>
    </submittedName>
</protein>
<sequence>MDTYAAGVKTAVSGTVGASDITAAEDAVQASKAALAADTVAAAAKVEADALADRELELAARKGTAAVASDTLITSRLLLDINATTETDSGLTYGAFVRVRQDDGDTNAFNAARFYVKSGGLEVAVGNIWGAMDSMPGAYGQSIGLTGLGFAGLVTGSEMSFSSKGAGAAGSKEAVEAIYSMGDFSAHVSADGTDTEGFVSYTASGWTIALATSDSDVATSTETAATVSGKIGDVTVGAAWAEAVTTHHSGHSQRLCLLVRLQL</sequence>
<dbReference type="STRING" id="576131.SAMN05444486_1076"/>
<evidence type="ECO:0000259" key="1">
    <source>
        <dbReference type="Pfam" id="PF13609"/>
    </source>
</evidence>
<organism evidence="2 3">
    <name type="scientific">Lentibacter algarum</name>
    <dbReference type="NCBI Taxonomy" id="576131"/>
    <lineage>
        <taxon>Bacteria</taxon>
        <taxon>Pseudomonadati</taxon>
        <taxon>Pseudomonadota</taxon>
        <taxon>Alphaproteobacteria</taxon>
        <taxon>Rhodobacterales</taxon>
        <taxon>Roseobacteraceae</taxon>
        <taxon>Lentibacter</taxon>
    </lineage>
</organism>
<keyword evidence="3" id="KW-1185">Reference proteome</keyword>
<dbReference type="GO" id="GO:0015288">
    <property type="term" value="F:porin activity"/>
    <property type="evidence" value="ECO:0007669"/>
    <property type="project" value="InterPro"/>
</dbReference>
<dbReference type="AlphaFoldDB" id="A0A1H3NC97"/>
<dbReference type="InterPro" id="IPR033900">
    <property type="entry name" value="Gram_neg_porin_domain"/>
</dbReference>
<proteinExistence type="predicted"/>
<dbReference type="EMBL" id="FNPR01000007">
    <property type="protein sequence ID" value="SDY86492.1"/>
    <property type="molecule type" value="Genomic_DNA"/>
</dbReference>
<evidence type="ECO:0000313" key="3">
    <source>
        <dbReference type="Proteomes" id="UP000199026"/>
    </source>
</evidence>
<dbReference type="SUPFAM" id="SSF56935">
    <property type="entry name" value="Porins"/>
    <property type="match status" value="1"/>
</dbReference>
<dbReference type="Pfam" id="PF13609">
    <property type="entry name" value="Porin_4"/>
    <property type="match status" value="1"/>
</dbReference>
<accession>A0A1H3NC97</accession>
<reference evidence="2 3" key="1">
    <citation type="submission" date="2016-10" db="EMBL/GenBank/DDBJ databases">
        <authorList>
            <person name="de Groot N.N."/>
        </authorList>
    </citation>
    <scope>NUCLEOTIDE SEQUENCE [LARGE SCALE GENOMIC DNA]</scope>
    <source>
        <strain evidence="2 3">DSM 24677</strain>
    </source>
</reference>
<feature type="domain" description="Porin" evidence="1">
    <location>
        <begin position="33"/>
        <end position="249"/>
    </location>
</feature>
<dbReference type="Proteomes" id="UP000199026">
    <property type="component" value="Unassembled WGS sequence"/>
</dbReference>
<dbReference type="GO" id="GO:0016020">
    <property type="term" value="C:membrane"/>
    <property type="evidence" value="ECO:0007669"/>
    <property type="project" value="InterPro"/>
</dbReference>